<keyword evidence="2" id="KW-1185">Reference proteome</keyword>
<reference evidence="1 2" key="1">
    <citation type="journal article" date="2024" name="G3 (Bethesda)">
        <title>Genome assembly of Hibiscus sabdariffa L. provides insights into metabolisms of medicinal natural products.</title>
        <authorList>
            <person name="Kim T."/>
        </authorList>
    </citation>
    <scope>NUCLEOTIDE SEQUENCE [LARGE SCALE GENOMIC DNA]</scope>
    <source>
        <strain evidence="1">TK-2024</strain>
        <tissue evidence="1">Old leaves</tissue>
    </source>
</reference>
<name>A0ABR2D377_9ROSI</name>
<comment type="caution">
    <text evidence="1">The sequence shown here is derived from an EMBL/GenBank/DDBJ whole genome shotgun (WGS) entry which is preliminary data.</text>
</comment>
<evidence type="ECO:0000313" key="2">
    <source>
        <dbReference type="Proteomes" id="UP001472677"/>
    </source>
</evidence>
<dbReference type="Proteomes" id="UP001472677">
    <property type="component" value="Unassembled WGS sequence"/>
</dbReference>
<accession>A0ABR2D377</accession>
<proteinExistence type="predicted"/>
<protein>
    <submittedName>
        <fullName evidence="1">Uncharacterized protein</fullName>
    </submittedName>
</protein>
<sequence length="91" mass="10675">MTAQALLLRKKSSGFPHLCRLRKFLKITKSKGEGKQRKKDWSASSSFVAAAVWLEGKSDRIFFFKKIPEKVSSEGWWKFELLINREDQKER</sequence>
<evidence type="ECO:0000313" key="1">
    <source>
        <dbReference type="EMBL" id="KAK8529092.1"/>
    </source>
</evidence>
<organism evidence="1 2">
    <name type="scientific">Hibiscus sabdariffa</name>
    <name type="common">roselle</name>
    <dbReference type="NCBI Taxonomy" id="183260"/>
    <lineage>
        <taxon>Eukaryota</taxon>
        <taxon>Viridiplantae</taxon>
        <taxon>Streptophyta</taxon>
        <taxon>Embryophyta</taxon>
        <taxon>Tracheophyta</taxon>
        <taxon>Spermatophyta</taxon>
        <taxon>Magnoliopsida</taxon>
        <taxon>eudicotyledons</taxon>
        <taxon>Gunneridae</taxon>
        <taxon>Pentapetalae</taxon>
        <taxon>rosids</taxon>
        <taxon>malvids</taxon>
        <taxon>Malvales</taxon>
        <taxon>Malvaceae</taxon>
        <taxon>Malvoideae</taxon>
        <taxon>Hibiscus</taxon>
    </lineage>
</organism>
<dbReference type="EMBL" id="JBBPBM010000036">
    <property type="protein sequence ID" value="KAK8529092.1"/>
    <property type="molecule type" value="Genomic_DNA"/>
</dbReference>
<gene>
    <name evidence="1" type="ORF">V6N12_059884</name>
</gene>